<dbReference type="Pfam" id="PF12172">
    <property type="entry name" value="zf-ChsH2"/>
    <property type="match status" value="1"/>
</dbReference>
<evidence type="ECO:0000259" key="2">
    <source>
        <dbReference type="Pfam" id="PF12172"/>
    </source>
</evidence>
<dbReference type="PANTHER" id="PTHR34075:SF5">
    <property type="entry name" value="BLR3430 PROTEIN"/>
    <property type="match status" value="1"/>
</dbReference>
<feature type="domain" description="ChsH2 C-terminal OB-fold" evidence="1">
    <location>
        <begin position="57"/>
        <end position="119"/>
    </location>
</feature>
<dbReference type="RefSeq" id="WP_142494743.1">
    <property type="nucleotide sequence ID" value="NZ_FXTO01000037.1"/>
</dbReference>
<evidence type="ECO:0008006" key="5">
    <source>
        <dbReference type="Google" id="ProtNLM"/>
    </source>
</evidence>
<dbReference type="PANTHER" id="PTHR34075">
    <property type="entry name" value="BLR3430 PROTEIN"/>
    <property type="match status" value="1"/>
</dbReference>
<dbReference type="Gene3D" id="6.10.30.10">
    <property type="match status" value="1"/>
</dbReference>
<dbReference type="InterPro" id="IPR012340">
    <property type="entry name" value="NA-bd_OB-fold"/>
</dbReference>
<sequence>MSNRPLPTIYPETQFYWDGAKEGKLLLNACNACDGKAYFPPRPFCPTCGSRDVTVIEASGKGSLYSYIINHLPAPGYEPPFTVAVVMLDEGVKMVANIMDCPADPEALTLDMPLEVTFEQRGDLSIPQFKPAGGAA</sequence>
<dbReference type="EMBL" id="FXTO01000037">
    <property type="protein sequence ID" value="SMO97560.1"/>
    <property type="molecule type" value="Genomic_DNA"/>
</dbReference>
<protein>
    <recommendedName>
        <fullName evidence="5">DNA-binding protein</fullName>
    </recommendedName>
</protein>
<proteinExistence type="predicted"/>
<name>A0A521FPT1_9RHOB</name>
<evidence type="ECO:0000259" key="1">
    <source>
        <dbReference type="Pfam" id="PF01796"/>
    </source>
</evidence>
<evidence type="ECO:0000313" key="3">
    <source>
        <dbReference type="EMBL" id="SMO97560.1"/>
    </source>
</evidence>
<dbReference type="InterPro" id="IPR052513">
    <property type="entry name" value="Thioester_dehydratase-like"/>
</dbReference>
<evidence type="ECO:0000313" key="4">
    <source>
        <dbReference type="Proteomes" id="UP000316030"/>
    </source>
</evidence>
<keyword evidence="4" id="KW-1185">Reference proteome</keyword>
<reference evidence="3 4" key="1">
    <citation type="submission" date="2017-05" db="EMBL/GenBank/DDBJ databases">
        <authorList>
            <person name="Varghese N."/>
            <person name="Submissions S."/>
        </authorList>
    </citation>
    <scope>NUCLEOTIDE SEQUENCE [LARGE SCALE GENOMIC DNA]</scope>
    <source>
        <strain evidence="3 4">DSM 29506</strain>
    </source>
</reference>
<accession>A0A521FPT1</accession>
<gene>
    <name evidence="3" type="ORF">SAMN06265173_13724</name>
</gene>
<dbReference type="Pfam" id="PF01796">
    <property type="entry name" value="OB_ChsH2_C"/>
    <property type="match status" value="1"/>
</dbReference>
<dbReference type="InterPro" id="IPR002878">
    <property type="entry name" value="ChsH2_C"/>
</dbReference>
<dbReference type="OrthoDB" id="3182121at2"/>
<feature type="domain" description="ChsH2 rubredoxin-like zinc ribbon" evidence="2">
    <location>
        <begin position="17"/>
        <end position="53"/>
    </location>
</feature>
<dbReference type="Proteomes" id="UP000316030">
    <property type="component" value="Unassembled WGS sequence"/>
</dbReference>
<dbReference type="SUPFAM" id="SSF50249">
    <property type="entry name" value="Nucleic acid-binding proteins"/>
    <property type="match status" value="1"/>
</dbReference>
<organism evidence="3 4">
    <name type="scientific">Thalassovita litoralis</name>
    <dbReference type="NCBI Taxonomy" id="1010611"/>
    <lineage>
        <taxon>Bacteria</taxon>
        <taxon>Pseudomonadati</taxon>
        <taxon>Pseudomonadota</taxon>
        <taxon>Alphaproteobacteria</taxon>
        <taxon>Rhodobacterales</taxon>
        <taxon>Roseobacteraceae</taxon>
        <taxon>Thalassovita</taxon>
    </lineage>
</organism>
<dbReference type="AlphaFoldDB" id="A0A521FPT1"/>
<dbReference type="InterPro" id="IPR022002">
    <property type="entry name" value="ChsH2_Znr"/>
</dbReference>